<reference evidence="6" key="1">
    <citation type="journal article" date="2020" name="Nature">
        <title>Giant virus diversity and host interactions through global metagenomics.</title>
        <authorList>
            <person name="Schulz F."/>
            <person name="Roux S."/>
            <person name="Paez-Espino D."/>
            <person name="Jungbluth S."/>
            <person name="Walsh D.A."/>
            <person name="Denef V.J."/>
            <person name="McMahon K.D."/>
            <person name="Konstantinidis K.T."/>
            <person name="Eloe-Fadrosh E.A."/>
            <person name="Kyrpides N.C."/>
            <person name="Woyke T."/>
        </authorList>
    </citation>
    <scope>NUCLEOTIDE SEQUENCE</scope>
    <source>
        <strain evidence="6">GVMAG-M-3300023179-114</strain>
    </source>
</reference>
<keyword evidence="2 5" id="KW-0812">Transmembrane</keyword>
<keyword evidence="4 5" id="KW-0472">Membrane</keyword>
<feature type="transmembrane region" description="Helical" evidence="5">
    <location>
        <begin position="155"/>
        <end position="176"/>
    </location>
</feature>
<feature type="transmembrane region" description="Helical" evidence="5">
    <location>
        <begin position="124"/>
        <end position="149"/>
    </location>
</feature>
<protein>
    <recommendedName>
        <fullName evidence="7">Inhibitor of apoptosis-promoting Bax1</fullName>
    </recommendedName>
</protein>
<dbReference type="InterPro" id="IPR006214">
    <property type="entry name" value="Bax_inhibitor_1-related"/>
</dbReference>
<sequence length="236" mass="27019">MANSVLYNRFFNSSLFHGGTKKTKSFNSLISLINDKKGFLLLVFANLIVQLGITYYTFMKTPATKVTSMQRFGIILLMFIMIFVLIFPLPSWIKFPLFCLFSVLQGLFLSMLKTHIDQNMIQLALSGTMSIFVFLFTFALVLMGFGVYLSNAFGIFLFWALLLLILFEVISIFAGTMNLMRKGFALIGLLIFSLYVIYDTHTILQRNYFGDFITASLDYYLDILNIFLDVLTLNNN</sequence>
<dbReference type="PANTHER" id="PTHR23291:SF50">
    <property type="entry name" value="PROTEIN LIFEGUARD 4"/>
    <property type="match status" value="1"/>
</dbReference>
<evidence type="ECO:0008006" key="7">
    <source>
        <dbReference type="Google" id="ProtNLM"/>
    </source>
</evidence>
<proteinExistence type="predicted"/>
<feature type="transmembrane region" description="Helical" evidence="5">
    <location>
        <begin position="183"/>
        <end position="198"/>
    </location>
</feature>
<feature type="transmembrane region" description="Helical" evidence="5">
    <location>
        <begin position="71"/>
        <end position="89"/>
    </location>
</feature>
<evidence type="ECO:0000256" key="2">
    <source>
        <dbReference type="ARBA" id="ARBA00022692"/>
    </source>
</evidence>
<dbReference type="PANTHER" id="PTHR23291">
    <property type="entry name" value="BAX INHIBITOR-RELATED"/>
    <property type="match status" value="1"/>
</dbReference>
<accession>A0A6C0E5L4</accession>
<evidence type="ECO:0000313" key="6">
    <source>
        <dbReference type="EMBL" id="QHT22705.1"/>
    </source>
</evidence>
<feature type="transmembrane region" description="Helical" evidence="5">
    <location>
        <begin position="95"/>
        <end position="112"/>
    </location>
</feature>
<dbReference type="GO" id="GO:0016020">
    <property type="term" value="C:membrane"/>
    <property type="evidence" value="ECO:0007669"/>
    <property type="project" value="UniProtKB-SubCell"/>
</dbReference>
<evidence type="ECO:0000256" key="5">
    <source>
        <dbReference type="SAM" id="Phobius"/>
    </source>
</evidence>
<name>A0A6C0E5L4_9ZZZZ</name>
<dbReference type="AlphaFoldDB" id="A0A6C0E5L4"/>
<evidence type="ECO:0000256" key="1">
    <source>
        <dbReference type="ARBA" id="ARBA00004141"/>
    </source>
</evidence>
<evidence type="ECO:0000256" key="4">
    <source>
        <dbReference type="ARBA" id="ARBA00023136"/>
    </source>
</evidence>
<feature type="transmembrane region" description="Helical" evidence="5">
    <location>
        <begin position="39"/>
        <end position="59"/>
    </location>
</feature>
<comment type="subcellular location">
    <subcellularLocation>
        <location evidence="1">Membrane</location>
        <topology evidence="1">Multi-pass membrane protein</topology>
    </subcellularLocation>
</comment>
<dbReference type="Pfam" id="PF01027">
    <property type="entry name" value="Bax1-I"/>
    <property type="match status" value="1"/>
</dbReference>
<organism evidence="6">
    <name type="scientific">viral metagenome</name>
    <dbReference type="NCBI Taxonomy" id="1070528"/>
    <lineage>
        <taxon>unclassified sequences</taxon>
        <taxon>metagenomes</taxon>
        <taxon>organismal metagenomes</taxon>
    </lineage>
</organism>
<dbReference type="EMBL" id="MN739720">
    <property type="protein sequence ID" value="QHT22705.1"/>
    <property type="molecule type" value="Genomic_DNA"/>
</dbReference>
<keyword evidence="3 5" id="KW-1133">Transmembrane helix</keyword>
<evidence type="ECO:0000256" key="3">
    <source>
        <dbReference type="ARBA" id="ARBA00022989"/>
    </source>
</evidence>